<dbReference type="PROSITE" id="PS51736">
    <property type="entry name" value="RECOMBINASES_3"/>
    <property type="match status" value="1"/>
</dbReference>
<dbReference type="SMART" id="SM00857">
    <property type="entry name" value="Resolvase"/>
    <property type="match status" value="1"/>
</dbReference>
<feature type="coiled-coil region" evidence="3">
    <location>
        <begin position="433"/>
        <end position="490"/>
    </location>
</feature>
<keyword evidence="2" id="KW-0233">DNA recombination</keyword>
<dbReference type="InterPro" id="IPR036162">
    <property type="entry name" value="Resolvase-like_N_sf"/>
</dbReference>
<name>A0A7W2R103_9PSED</name>
<organism evidence="5 6">
    <name type="scientific">Pseudomonas juntendi</name>
    <dbReference type="NCBI Taxonomy" id="2666183"/>
    <lineage>
        <taxon>Bacteria</taxon>
        <taxon>Pseudomonadati</taxon>
        <taxon>Pseudomonadota</taxon>
        <taxon>Gammaproteobacteria</taxon>
        <taxon>Pseudomonadales</taxon>
        <taxon>Pseudomonadaceae</taxon>
        <taxon>Pseudomonas</taxon>
    </lineage>
</organism>
<dbReference type="RefSeq" id="WP_182336909.1">
    <property type="nucleotide sequence ID" value="NZ_JACGDA010000042.1"/>
</dbReference>
<proteinExistence type="predicted"/>
<comment type="caution">
    <text evidence="5">The sequence shown here is derived from an EMBL/GenBank/DDBJ whole genome shotgun (WGS) entry which is preliminary data.</text>
</comment>
<feature type="domain" description="Resolvase/invertase-type recombinase catalytic" evidence="4">
    <location>
        <begin position="3"/>
        <end position="167"/>
    </location>
</feature>
<dbReference type="PANTHER" id="PTHR30461">
    <property type="entry name" value="DNA-INVERTASE FROM LAMBDOID PROPHAGE"/>
    <property type="match status" value="1"/>
</dbReference>
<dbReference type="PANTHER" id="PTHR30461:SF2">
    <property type="entry name" value="SERINE RECOMBINASE PINE-RELATED"/>
    <property type="match status" value="1"/>
</dbReference>
<dbReference type="Gene3D" id="3.40.50.1390">
    <property type="entry name" value="Resolvase, N-terminal catalytic domain"/>
    <property type="match status" value="1"/>
</dbReference>
<keyword evidence="1" id="KW-0238">DNA-binding</keyword>
<evidence type="ECO:0000259" key="4">
    <source>
        <dbReference type="PROSITE" id="PS51736"/>
    </source>
</evidence>
<sequence>MPTGYAYIRYSTRRQGTDDKDSVTRQKAGIRAIAATHGVDVPEENFFYEDGVSAYTGDNEKKGKLKDLIDQIEALTISEGDYVFVESIDRLSRQRLLQTKDLVYGILKKGVIIVTTIDGYVYRLRENQQDTLHQDIMLSVISTRAHEESLTKSTRRKSAWRKAKTEAETGIVFNKNRLPYGVIFNEAQQSLGIDEVARDEIEFILQNLKREGVTATIKKANQFAKINWTQARVKDLFETKYVLGYFMSQKKIEGKIVFDKYVEDYYPKMVEPSLFLEAKEAMKNRKVRKHSGRVTQDNINIFRHSCFCQRCGKSLVFMNNYNRKGRRYFYMTCQQNIETGACKNRFRYDLAVKIFFDTMKEFDRLNNAKTSVSPIDITQYKELDEATLKEIEDINKALESINENSSGAFKLARKFLELSKAKPSADRETKNKLKELTTRKHQLEVSISNLNKSVEALTSGAIPLVVITRLSKEEQELSSIREEIEKLEVSKNQTKIHRLEFNNLKKTKEFLMTEEGRLNIINFLTSNAIKFSFDFSNDTLAASAYVGSDCIGLLSTKNENRSAPLECYGFENLGSMLTSTSKHQTI</sequence>
<dbReference type="InterPro" id="IPR006119">
    <property type="entry name" value="Resolv_N"/>
</dbReference>
<gene>
    <name evidence="5" type="ORF">H4C15_17970</name>
</gene>
<evidence type="ECO:0000256" key="2">
    <source>
        <dbReference type="ARBA" id="ARBA00023172"/>
    </source>
</evidence>
<dbReference type="GO" id="GO:0003677">
    <property type="term" value="F:DNA binding"/>
    <property type="evidence" value="ECO:0007669"/>
    <property type="project" value="UniProtKB-KW"/>
</dbReference>
<reference evidence="5 6" key="1">
    <citation type="submission" date="2020-07" db="EMBL/GenBank/DDBJ databases">
        <title>Diversity of carbapenemase encoding genes among Pseudomonas putida group clinical isolates in a tertiary Brazilian hospital.</title>
        <authorList>
            <person name="Alberto-Lei F."/>
            <person name="Nodari C.S."/>
            <person name="Streling A.P."/>
            <person name="Paulino J.T."/>
            <person name="Bessa-Neto F.O."/>
            <person name="Cayo R."/>
            <person name="Gales A.C."/>
        </authorList>
    </citation>
    <scope>NUCLEOTIDE SEQUENCE [LARGE SCALE GENOMIC DNA]</scope>
    <source>
        <strain evidence="5 6">11213</strain>
    </source>
</reference>
<evidence type="ECO:0000256" key="1">
    <source>
        <dbReference type="ARBA" id="ARBA00023125"/>
    </source>
</evidence>
<dbReference type="GO" id="GO:0000150">
    <property type="term" value="F:DNA strand exchange activity"/>
    <property type="evidence" value="ECO:0007669"/>
    <property type="project" value="InterPro"/>
</dbReference>
<protein>
    <submittedName>
        <fullName evidence="5">Recombinase family protein</fullName>
    </submittedName>
</protein>
<dbReference type="InterPro" id="IPR050639">
    <property type="entry name" value="SSR_resolvase"/>
</dbReference>
<keyword evidence="3" id="KW-0175">Coiled coil</keyword>
<evidence type="ECO:0000313" key="5">
    <source>
        <dbReference type="EMBL" id="MBA6149380.1"/>
    </source>
</evidence>
<dbReference type="CDD" id="cd00338">
    <property type="entry name" value="Ser_Recombinase"/>
    <property type="match status" value="1"/>
</dbReference>
<dbReference type="AlphaFoldDB" id="A0A7W2R103"/>
<dbReference type="SUPFAM" id="SSF53041">
    <property type="entry name" value="Resolvase-like"/>
    <property type="match status" value="1"/>
</dbReference>
<accession>A0A7W2R103</accession>
<evidence type="ECO:0000256" key="3">
    <source>
        <dbReference type="SAM" id="Coils"/>
    </source>
</evidence>
<dbReference type="Pfam" id="PF00239">
    <property type="entry name" value="Resolvase"/>
    <property type="match status" value="1"/>
</dbReference>
<dbReference type="Proteomes" id="UP000577346">
    <property type="component" value="Unassembled WGS sequence"/>
</dbReference>
<dbReference type="EMBL" id="JACGDA010000042">
    <property type="protein sequence ID" value="MBA6149380.1"/>
    <property type="molecule type" value="Genomic_DNA"/>
</dbReference>
<evidence type="ECO:0000313" key="6">
    <source>
        <dbReference type="Proteomes" id="UP000577346"/>
    </source>
</evidence>